<comment type="caution">
    <text evidence="1">The sequence shown here is derived from an EMBL/GenBank/DDBJ whole genome shotgun (WGS) entry which is preliminary data.</text>
</comment>
<reference evidence="1" key="1">
    <citation type="submission" date="2022-12" db="EMBL/GenBank/DDBJ databases">
        <title>Genome Sequence of Lasiodiplodia mahajangana.</title>
        <authorList>
            <person name="Buettner E."/>
        </authorList>
    </citation>
    <scope>NUCLEOTIDE SEQUENCE</scope>
    <source>
        <strain evidence="1">VT137</strain>
    </source>
</reference>
<accession>A0ACC2JR36</accession>
<proteinExistence type="predicted"/>
<name>A0ACC2JR36_9PEZI</name>
<organism evidence="1 2">
    <name type="scientific">Lasiodiplodia mahajangana</name>
    <dbReference type="NCBI Taxonomy" id="1108764"/>
    <lineage>
        <taxon>Eukaryota</taxon>
        <taxon>Fungi</taxon>
        <taxon>Dikarya</taxon>
        <taxon>Ascomycota</taxon>
        <taxon>Pezizomycotina</taxon>
        <taxon>Dothideomycetes</taxon>
        <taxon>Dothideomycetes incertae sedis</taxon>
        <taxon>Botryosphaeriales</taxon>
        <taxon>Botryosphaeriaceae</taxon>
        <taxon>Lasiodiplodia</taxon>
    </lineage>
</organism>
<evidence type="ECO:0000313" key="1">
    <source>
        <dbReference type="EMBL" id="KAJ8129717.1"/>
    </source>
</evidence>
<dbReference type="EMBL" id="JAPUUL010000681">
    <property type="protein sequence ID" value="KAJ8129717.1"/>
    <property type="molecule type" value="Genomic_DNA"/>
</dbReference>
<evidence type="ECO:0000313" key="2">
    <source>
        <dbReference type="Proteomes" id="UP001153332"/>
    </source>
</evidence>
<dbReference type="Proteomes" id="UP001153332">
    <property type="component" value="Unassembled WGS sequence"/>
</dbReference>
<protein>
    <submittedName>
        <fullName evidence="1">Uncharacterized protein</fullName>
    </submittedName>
</protein>
<sequence>MVHALLAPKDVMDYEAVSYTWGSTIHPVYFIEIHEGPAKRLPLYDNLYHLLRDLRHPDQDRMLWIDAICINQGARDTSERNHQVQQMAEIYKATQCVLVWLGPCTRNMTLAMETFVEMQELYRRTKWKIGEFQSSNVWKCLLGSEARRIGIQEMYNHSWCFRIWILQEVANARAVTIHCGNKTVSSAIFSLPPSASGMGIQSHCQAVLDLMPGSPARLKGGIPDRDLRTLLRRFRDAKATIPHDHIYALLGLGSGGSNGLKVSYEKPILEVIFEVASFICVYEATSSYLPLFSSVKDFQWCLDHLDETFLYRLACGGYTNMLRGIVKQRAVTSDMIQSIMKTTPLSHKGLIEEWFLGTMQLAEAAVIDKVAMAAIGYGNSIYLRIILDRVEELVVTKDMAMCASGSDAECLDIVLKQAKDIAITEELLIADYLLARRPSMITRQLVRVLVKFGNRELGLASCSEATLLHFLLHHGFLIQIEGASTHKIRQAVENVESILGQVVTVCTTPE</sequence>
<keyword evidence="2" id="KW-1185">Reference proteome</keyword>
<gene>
    <name evidence="1" type="ORF">O1611_g3913</name>
</gene>